<gene>
    <name evidence="1" type="ORF">MNEG_14098</name>
</gene>
<protein>
    <recommendedName>
        <fullName evidence="3">Thioesterase domain-containing protein</fullName>
    </recommendedName>
</protein>
<dbReference type="GeneID" id="25731626"/>
<dbReference type="PANTHER" id="PTHR47260">
    <property type="entry name" value="UPF0644 PROTEIN PB2B4.06"/>
    <property type="match status" value="1"/>
</dbReference>
<dbReference type="RefSeq" id="XP_013892882.1">
    <property type="nucleotide sequence ID" value="XM_014037428.1"/>
</dbReference>
<evidence type="ECO:0000313" key="1">
    <source>
        <dbReference type="EMBL" id="KIY93862.1"/>
    </source>
</evidence>
<name>A0A0D2J1E3_9CHLO</name>
<accession>A0A0D2J1E3</accession>
<dbReference type="PANTHER" id="PTHR47260:SF1">
    <property type="entry name" value="UPF0644 PROTEIN PB2B4.06"/>
    <property type="match status" value="1"/>
</dbReference>
<keyword evidence="2" id="KW-1185">Reference proteome</keyword>
<evidence type="ECO:0000313" key="2">
    <source>
        <dbReference type="Proteomes" id="UP000054498"/>
    </source>
</evidence>
<dbReference type="AlphaFoldDB" id="A0A0D2J1E3"/>
<dbReference type="Gene3D" id="3.10.129.10">
    <property type="entry name" value="Hotdog Thioesterase"/>
    <property type="match status" value="1"/>
</dbReference>
<dbReference type="InterPro" id="IPR029069">
    <property type="entry name" value="HotDog_dom_sf"/>
</dbReference>
<dbReference type="Proteomes" id="UP000054498">
    <property type="component" value="Unassembled WGS sequence"/>
</dbReference>
<reference evidence="1 2" key="1">
    <citation type="journal article" date="2013" name="BMC Genomics">
        <title>Reconstruction of the lipid metabolism for the microalga Monoraphidium neglectum from its genome sequence reveals characteristics suitable for biofuel production.</title>
        <authorList>
            <person name="Bogen C."/>
            <person name="Al-Dilaimi A."/>
            <person name="Albersmeier A."/>
            <person name="Wichmann J."/>
            <person name="Grundmann M."/>
            <person name="Rupp O."/>
            <person name="Lauersen K.J."/>
            <person name="Blifernez-Klassen O."/>
            <person name="Kalinowski J."/>
            <person name="Goesmann A."/>
            <person name="Mussgnug J.H."/>
            <person name="Kruse O."/>
        </authorList>
    </citation>
    <scope>NUCLEOTIDE SEQUENCE [LARGE SCALE GENOMIC DNA]</scope>
    <source>
        <strain evidence="1 2">SAG 48.87</strain>
    </source>
</reference>
<dbReference type="InterPro" id="IPR052061">
    <property type="entry name" value="PTE-AB_protein"/>
</dbReference>
<dbReference type="STRING" id="145388.A0A0D2J1E3"/>
<dbReference type="OrthoDB" id="506431at2759"/>
<proteinExistence type="predicted"/>
<dbReference type="SUPFAM" id="SSF54637">
    <property type="entry name" value="Thioesterase/thiol ester dehydrase-isomerase"/>
    <property type="match status" value="1"/>
</dbReference>
<dbReference type="KEGG" id="mng:MNEG_14098"/>
<sequence length="86" mass="9284">MPGLTARLELDYKRRIAAPAVLHVATEVESVEPRKVWMRATVRDGDGVTYATGRALFVAPNIMKQLGLAARREDAARQAGAPVALA</sequence>
<organism evidence="1 2">
    <name type="scientific">Monoraphidium neglectum</name>
    <dbReference type="NCBI Taxonomy" id="145388"/>
    <lineage>
        <taxon>Eukaryota</taxon>
        <taxon>Viridiplantae</taxon>
        <taxon>Chlorophyta</taxon>
        <taxon>core chlorophytes</taxon>
        <taxon>Chlorophyceae</taxon>
        <taxon>CS clade</taxon>
        <taxon>Sphaeropleales</taxon>
        <taxon>Selenastraceae</taxon>
        <taxon>Monoraphidium</taxon>
    </lineage>
</organism>
<evidence type="ECO:0008006" key="3">
    <source>
        <dbReference type="Google" id="ProtNLM"/>
    </source>
</evidence>
<dbReference type="EMBL" id="KK104473">
    <property type="protein sequence ID" value="KIY93862.1"/>
    <property type="molecule type" value="Genomic_DNA"/>
</dbReference>